<evidence type="ECO:0000256" key="3">
    <source>
        <dbReference type="ARBA" id="ARBA00023237"/>
    </source>
</evidence>
<dbReference type="CDD" id="cd13403">
    <property type="entry name" value="MLTF-like"/>
    <property type="match status" value="1"/>
</dbReference>
<evidence type="ECO:0000259" key="4">
    <source>
        <dbReference type="SMART" id="SM00062"/>
    </source>
</evidence>
<dbReference type="SMART" id="SM00062">
    <property type="entry name" value="PBPb"/>
    <property type="match status" value="1"/>
</dbReference>
<dbReference type="Pfam" id="PF01464">
    <property type="entry name" value="SLT"/>
    <property type="match status" value="1"/>
</dbReference>
<accession>A0A0F9LQA9</accession>
<keyword evidence="2" id="KW-0732">Signal</keyword>
<proteinExistence type="predicted"/>
<dbReference type="PANTHER" id="PTHR35936:SF19">
    <property type="entry name" value="AMINO-ACID-BINDING PROTEIN YXEM-RELATED"/>
    <property type="match status" value="1"/>
</dbReference>
<dbReference type="CDD" id="cd01009">
    <property type="entry name" value="PBP2_YfhD_N"/>
    <property type="match status" value="1"/>
</dbReference>
<name>A0A0F9LQA9_9ZZZZ</name>
<sequence length="477" mass="54956">MYNKLFLLGIGLVVCIGCNSNSAKTNDDYDNVTATIRDYEDILEDGKLKALIAYSSTSYFLYKGRPMGYEYELLQRLATHFNLELELIVAEDLNSLLIELNKGNVDLVAYGLAVTSDRKKNVAFTDYLYLTNQVLVQRKPDNWRQLTLDKIRENLIQDPIQLIDDTVSVRYNSSYFERLENLSREIGGTIKIDTILGKTSTAEIIKMVAEEETDYTIADKNLATINASYYPILDVSVPVSFSQRIAWAVNKDSGVLLEKINEWIKSQKKTADYYVIYNKYFQNKRYFNRRVNSEFYSLTNNQISQYDEIIKQNALTLGWDWRLLASLVYQESGFDTEANAWTGAQGLMQLMPRTAEELGVANSSEPIDNINAGSKYLKSIYGNFEEITDTVQRIKFTMGAYNSGFYHIMDARKLAKLNDLNANIWDDNVNEMMLALSYPQSFNHPSVNYGYVNGIEPYNYVNQIFERYEHYKNFIQQ</sequence>
<reference evidence="5" key="1">
    <citation type="journal article" date="2015" name="Nature">
        <title>Complex archaea that bridge the gap between prokaryotes and eukaryotes.</title>
        <authorList>
            <person name="Spang A."/>
            <person name="Saw J.H."/>
            <person name="Jorgensen S.L."/>
            <person name="Zaremba-Niedzwiedzka K."/>
            <person name="Martijn J."/>
            <person name="Lind A.E."/>
            <person name="van Eijk R."/>
            <person name="Schleper C."/>
            <person name="Guy L."/>
            <person name="Ettema T.J."/>
        </authorList>
    </citation>
    <scope>NUCLEOTIDE SEQUENCE</scope>
</reference>
<feature type="domain" description="Solute-binding protein family 3/N-terminal" evidence="4">
    <location>
        <begin position="47"/>
        <end position="284"/>
    </location>
</feature>
<dbReference type="Gene3D" id="1.10.530.10">
    <property type="match status" value="1"/>
</dbReference>
<evidence type="ECO:0000256" key="2">
    <source>
        <dbReference type="ARBA" id="ARBA00022729"/>
    </source>
</evidence>
<evidence type="ECO:0000256" key="1">
    <source>
        <dbReference type="ARBA" id="ARBA00004339"/>
    </source>
</evidence>
<dbReference type="Gene3D" id="3.40.190.10">
    <property type="entry name" value="Periplasmic binding protein-like II"/>
    <property type="match status" value="2"/>
</dbReference>
<protein>
    <recommendedName>
        <fullName evidence="4">Solute-binding protein family 3/N-terminal domain-containing protein</fullName>
    </recommendedName>
</protein>
<dbReference type="Pfam" id="PF00497">
    <property type="entry name" value="SBP_bac_3"/>
    <property type="match status" value="1"/>
</dbReference>
<dbReference type="GO" id="GO:0009279">
    <property type="term" value="C:cell outer membrane"/>
    <property type="evidence" value="ECO:0007669"/>
    <property type="project" value="UniProtKB-SubCell"/>
</dbReference>
<dbReference type="SUPFAM" id="SSF53955">
    <property type="entry name" value="Lysozyme-like"/>
    <property type="match status" value="1"/>
</dbReference>
<evidence type="ECO:0000313" key="5">
    <source>
        <dbReference type="EMBL" id="KKM89306.1"/>
    </source>
</evidence>
<dbReference type="InterPro" id="IPR001638">
    <property type="entry name" value="Solute-binding_3/MltF_N"/>
</dbReference>
<dbReference type="InterPro" id="IPR008258">
    <property type="entry name" value="Transglycosylase_SLT_dom_1"/>
</dbReference>
<dbReference type="SUPFAM" id="SSF53850">
    <property type="entry name" value="Periplasmic binding protein-like II"/>
    <property type="match status" value="1"/>
</dbReference>
<organism evidence="5">
    <name type="scientific">marine sediment metagenome</name>
    <dbReference type="NCBI Taxonomy" id="412755"/>
    <lineage>
        <taxon>unclassified sequences</taxon>
        <taxon>metagenomes</taxon>
        <taxon>ecological metagenomes</taxon>
    </lineage>
</organism>
<gene>
    <name evidence="5" type="ORF">LCGC14_1250020</name>
</gene>
<keyword evidence="3" id="KW-0998">Cell outer membrane</keyword>
<keyword evidence="3" id="KW-0472">Membrane</keyword>
<dbReference type="AlphaFoldDB" id="A0A0F9LQA9"/>
<dbReference type="PANTHER" id="PTHR35936">
    <property type="entry name" value="MEMBRANE-BOUND LYTIC MUREIN TRANSGLYCOSYLASE F"/>
    <property type="match status" value="1"/>
</dbReference>
<comment type="caution">
    <text evidence="5">The sequence shown here is derived from an EMBL/GenBank/DDBJ whole genome shotgun (WGS) entry which is preliminary data.</text>
</comment>
<dbReference type="InterPro" id="IPR023346">
    <property type="entry name" value="Lysozyme-like_dom_sf"/>
</dbReference>
<comment type="subcellular location">
    <subcellularLocation>
        <location evidence="1">Cell outer membrane</location>
        <topology evidence="1">Peripheral membrane protein</topology>
    </subcellularLocation>
</comment>
<dbReference type="EMBL" id="LAZR01006837">
    <property type="protein sequence ID" value="KKM89306.1"/>
    <property type="molecule type" value="Genomic_DNA"/>
</dbReference>